<evidence type="ECO:0000313" key="2">
    <source>
        <dbReference type="Proteomes" id="UP000462212"/>
    </source>
</evidence>
<dbReference type="PANTHER" id="PTHR43068:SF1">
    <property type="entry name" value="SLR1854 PROTEIN"/>
    <property type="match status" value="1"/>
</dbReference>
<proteinExistence type="predicted"/>
<sequence length="259" mass="28493">MITPKVLIPMSDYGHDPTETAVPYAAFKKAGFKVEFATENGKAPECDKKMLQGITQKLLGATKDAVNAYKEISVTPEFQHPVSWTSADFSLESFNLVFLPGGHEKGVRQLIDSPIIHKHLASYFPATKKPSSKSVAAVCHGVMVLSETEGADGKSVIHECVTTALPTRFEQVAFWGTRAFLGDYYKTYGAGSDNVEESVRKRLDNPNKQYKNSLGMNPCSRGTRFVVQDEKYNYISGRFPADAQLLAEKTIALVQSTMA</sequence>
<dbReference type="Proteomes" id="UP000462212">
    <property type="component" value="Unassembled WGS sequence"/>
</dbReference>
<dbReference type="EMBL" id="QGMJ01000376">
    <property type="protein sequence ID" value="TVY37070.1"/>
    <property type="molecule type" value="Genomic_DNA"/>
</dbReference>
<evidence type="ECO:0008006" key="3">
    <source>
        <dbReference type="Google" id="ProtNLM"/>
    </source>
</evidence>
<dbReference type="AlphaFoldDB" id="A0A8H8UAD8"/>
<comment type="caution">
    <text evidence="1">The sequence shown here is derived from an EMBL/GenBank/DDBJ whole genome shotgun (WGS) entry which is preliminary data.</text>
</comment>
<reference evidence="1 2" key="1">
    <citation type="submission" date="2018-05" db="EMBL/GenBank/DDBJ databases">
        <title>Genome sequencing and assembly of the regulated plant pathogen Lachnellula willkommii and related sister species for the development of diagnostic species identification markers.</title>
        <authorList>
            <person name="Giroux E."/>
            <person name="Bilodeau G."/>
        </authorList>
    </citation>
    <scope>NUCLEOTIDE SEQUENCE [LARGE SCALE GENOMIC DNA]</scope>
    <source>
        <strain evidence="1 2">CBS 197.66</strain>
    </source>
</reference>
<dbReference type="InterPro" id="IPR032633">
    <property type="entry name" value="ThiJ-like"/>
</dbReference>
<dbReference type="SUPFAM" id="SSF52317">
    <property type="entry name" value="Class I glutamine amidotransferase-like"/>
    <property type="match status" value="1"/>
</dbReference>
<dbReference type="Gene3D" id="3.40.50.880">
    <property type="match status" value="1"/>
</dbReference>
<name>A0A8H8UAD8_9HELO</name>
<dbReference type="PANTHER" id="PTHR43068">
    <property type="entry name" value="SLR1854 PROTEIN"/>
    <property type="match status" value="1"/>
</dbReference>
<evidence type="ECO:0000313" key="1">
    <source>
        <dbReference type="EMBL" id="TVY37070.1"/>
    </source>
</evidence>
<keyword evidence="2" id="KW-1185">Reference proteome</keyword>
<gene>
    <name evidence="1" type="ORF">LSUB1_G006848</name>
</gene>
<dbReference type="OrthoDB" id="543156at2759"/>
<organism evidence="1 2">
    <name type="scientific">Lachnellula subtilissima</name>
    <dbReference type="NCBI Taxonomy" id="602034"/>
    <lineage>
        <taxon>Eukaryota</taxon>
        <taxon>Fungi</taxon>
        <taxon>Dikarya</taxon>
        <taxon>Ascomycota</taxon>
        <taxon>Pezizomycotina</taxon>
        <taxon>Leotiomycetes</taxon>
        <taxon>Helotiales</taxon>
        <taxon>Lachnaceae</taxon>
        <taxon>Lachnellula</taxon>
    </lineage>
</organism>
<accession>A0A8H8UAD8</accession>
<dbReference type="Pfam" id="PF17124">
    <property type="entry name" value="ThiJ_like"/>
    <property type="match status" value="1"/>
</dbReference>
<dbReference type="InterPro" id="IPR029062">
    <property type="entry name" value="Class_I_gatase-like"/>
</dbReference>
<protein>
    <recommendedName>
        <fullName evidence="3">Class I glutamine amidotransferase-like protein</fullName>
    </recommendedName>
</protein>